<feature type="compositionally biased region" description="Polar residues" evidence="1">
    <location>
        <begin position="71"/>
        <end position="81"/>
    </location>
</feature>
<feature type="compositionally biased region" description="Polar residues" evidence="1">
    <location>
        <begin position="41"/>
        <end position="60"/>
    </location>
</feature>
<dbReference type="Proteomes" id="UP000327044">
    <property type="component" value="Unassembled WGS sequence"/>
</dbReference>
<keyword evidence="2" id="KW-0812">Transmembrane</keyword>
<dbReference type="AlphaFoldDB" id="A0A5N4B279"/>
<evidence type="ECO:0000313" key="4">
    <source>
        <dbReference type="Proteomes" id="UP000327044"/>
    </source>
</evidence>
<keyword evidence="4" id="KW-1185">Reference proteome</keyword>
<evidence type="ECO:0000256" key="1">
    <source>
        <dbReference type="SAM" id="MobiDB-lite"/>
    </source>
</evidence>
<feature type="region of interest" description="Disordered" evidence="1">
    <location>
        <begin position="41"/>
        <end position="138"/>
    </location>
</feature>
<keyword evidence="2" id="KW-1133">Transmembrane helix</keyword>
<dbReference type="EMBL" id="VVIM01000001">
    <property type="protein sequence ID" value="KAB0803674.1"/>
    <property type="molecule type" value="Genomic_DNA"/>
</dbReference>
<gene>
    <name evidence="3" type="ORF">PPYR_00644</name>
</gene>
<keyword evidence="2" id="KW-0472">Membrane</keyword>
<sequence length="138" mass="15582">MGPYFLIILFAVFSFCVIMLLLKVYCVKLYRRYTNSVRNSRNTRIPQTHTDYRQTSLQDRNNSHHGAYNSDACNTPTTMPFPSTRARPMQPISANNPYPPPFSHTSTNSAANNVQMSNDSDLPPSYEVATGQCTSTLH</sequence>
<accession>A0A5N4B279</accession>
<comment type="caution">
    <text evidence="3">The sequence shown here is derived from an EMBL/GenBank/DDBJ whole genome shotgun (WGS) entry which is preliminary data.</text>
</comment>
<evidence type="ECO:0000256" key="2">
    <source>
        <dbReference type="SAM" id="Phobius"/>
    </source>
</evidence>
<feature type="transmembrane region" description="Helical" evidence="2">
    <location>
        <begin position="6"/>
        <end position="26"/>
    </location>
</feature>
<name>A0A5N4B279_PHOPY</name>
<proteinExistence type="predicted"/>
<feature type="compositionally biased region" description="Polar residues" evidence="1">
    <location>
        <begin position="103"/>
        <end position="120"/>
    </location>
</feature>
<organism evidence="3 4">
    <name type="scientific">Photinus pyralis</name>
    <name type="common">Common eastern firefly</name>
    <name type="synonym">Lampyris pyralis</name>
    <dbReference type="NCBI Taxonomy" id="7054"/>
    <lineage>
        <taxon>Eukaryota</taxon>
        <taxon>Metazoa</taxon>
        <taxon>Ecdysozoa</taxon>
        <taxon>Arthropoda</taxon>
        <taxon>Hexapoda</taxon>
        <taxon>Insecta</taxon>
        <taxon>Pterygota</taxon>
        <taxon>Neoptera</taxon>
        <taxon>Endopterygota</taxon>
        <taxon>Coleoptera</taxon>
        <taxon>Polyphaga</taxon>
        <taxon>Elateriformia</taxon>
        <taxon>Elateroidea</taxon>
        <taxon>Lampyridae</taxon>
        <taxon>Lampyrinae</taxon>
        <taxon>Photinus</taxon>
    </lineage>
</organism>
<protein>
    <submittedName>
        <fullName evidence="3">Uncharacterized protein</fullName>
    </submittedName>
</protein>
<reference evidence="3 4" key="1">
    <citation type="journal article" date="2018" name="Elife">
        <title>Firefly genomes illuminate parallel origins of bioluminescence in beetles.</title>
        <authorList>
            <person name="Fallon T.R."/>
            <person name="Lower S.E."/>
            <person name="Chang C.H."/>
            <person name="Bessho-Uehara M."/>
            <person name="Martin G.J."/>
            <person name="Bewick A.J."/>
            <person name="Behringer M."/>
            <person name="Debat H.J."/>
            <person name="Wong I."/>
            <person name="Day J.C."/>
            <person name="Suvorov A."/>
            <person name="Silva C.J."/>
            <person name="Stanger-Hall K.F."/>
            <person name="Hall D.W."/>
            <person name="Schmitz R.J."/>
            <person name="Nelson D.R."/>
            <person name="Lewis S.M."/>
            <person name="Shigenobu S."/>
            <person name="Bybee S.M."/>
            <person name="Larracuente A.M."/>
            <person name="Oba Y."/>
            <person name="Weng J.K."/>
        </authorList>
    </citation>
    <scope>NUCLEOTIDE SEQUENCE [LARGE SCALE GENOMIC DNA]</scope>
    <source>
        <strain evidence="3">1611_PpyrPB1</strain>
        <tissue evidence="3">Whole body</tissue>
    </source>
</reference>
<evidence type="ECO:0000313" key="3">
    <source>
        <dbReference type="EMBL" id="KAB0803674.1"/>
    </source>
</evidence>
<dbReference type="InParanoid" id="A0A5N4B279"/>